<dbReference type="InterPro" id="IPR011990">
    <property type="entry name" value="TPR-like_helical_dom_sf"/>
</dbReference>
<evidence type="ECO:0000259" key="1">
    <source>
        <dbReference type="Pfam" id="PF20703"/>
    </source>
</evidence>
<dbReference type="SUPFAM" id="SSF52540">
    <property type="entry name" value="P-loop containing nucleoside triphosphate hydrolases"/>
    <property type="match status" value="1"/>
</dbReference>
<dbReference type="CDD" id="cd21037">
    <property type="entry name" value="MLKL_NTD"/>
    <property type="match status" value="1"/>
</dbReference>
<dbReference type="InterPro" id="IPR036537">
    <property type="entry name" value="Adaptor_Cbl_N_dom_sf"/>
</dbReference>
<dbReference type="EMBL" id="JARJLG010000177">
    <property type="protein sequence ID" value="KAJ7732221.1"/>
    <property type="molecule type" value="Genomic_DNA"/>
</dbReference>
<dbReference type="SUPFAM" id="SSF48452">
    <property type="entry name" value="TPR-like"/>
    <property type="match status" value="1"/>
</dbReference>
<dbReference type="Pfam" id="PF20703">
    <property type="entry name" value="nSTAND1"/>
    <property type="match status" value="1"/>
</dbReference>
<comment type="caution">
    <text evidence="2">The sequence shown here is derived from an EMBL/GenBank/DDBJ whole genome shotgun (WGS) entry which is preliminary data.</text>
</comment>
<dbReference type="Proteomes" id="UP001215280">
    <property type="component" value="Unassembled WGS sequence"/>
</dbReference>
<dbReference type="Gene3D" id="1.25.40.10">
    <property type="entry name" value="Tetratricopeptide repeat domain"/>
    <property type="match status" value="1"/>
</dbReference>
<dbReference type="InterPro" id="IPR049052">
    <property type="entry name" value="nSTAND1"/>
</dbReference>
<evidence type="ECO:0000313" key="3">
    <source>
        <dbReference type="Proteomes" id="UP001215280"/>
    </source>
</evidence>
<proteinExistence type="predicted"/>
<organism evidence="2 3">
    <name type="scientific">Mycena maculata</name>
    <dbReference type="NCBI Taxonomy" id="230809"/>
    <lineage>
        <taxon>Eukaryota</taxon>
        <taxon>Fungi</taxon>
        <taxon>Dikarya</taxon>
        <taxon>Basidiomycota</taxon>
        <taxon>Agaricomycotina</taxon>
        <taxon>Agaricomycetes</taxon>
        <taxon>Agaricomycetidae</taxon>
        <taxon>Agaricales</taxon>
        <taxon>Marasmiineae</taxon>
        <taxon>Mycenaceae</taxon>
        <taxon>Mycena</taxon>
    </lineage>
</organism>
<sequence>MPQRPPDTILQYTLVVATALRNVSVETQIPFLAGVSNLSLSIVPMIQNTRAQKERCLRMVEEIHRFLCALTGLCLHLEGIRAPKMLDQIAQYAQTLQKFHACLRAQQDLGKIRRLFKQSEITAQLDACEKELKAASNVVIVSFKTQYGVGVASAIAELDIDTERRHQELLELISAGSGPLDSASSIRSSLNSSSASFSLLPASPKIFHGRNSELSELVSILLSDPARAAILGPGGMGKTTLATAALHEPAIIEKYHHRHFMSCESAYTSIDLVTMVGLHLGLKPSRKLSDAIVQHFREFGPSLIVLDNFETPWESLESRTAVENFISVLADIPSLALLITMRGAERPGKVKWNRPFLAPLNPLSVLASRQIFSDVADEPEVDDEPAVSELLNLSGRLPLAVSLMANIAAFEGYSGTLSRWKVENTALLSDGHEKRTNLEKSIILSLGSPRIWSSPHAKDLLSLLSLLPDGITQEELVVSNVPIPHIGQGKSVLLRTSLAYMDVNNRLKALSPIREYIRRAHPPSLVLFKPLCTHFQDLLSIWLSHRELSSGDLVPRIAANLGNINNLMLQGLTEDKATNISIAHSIITLNEFSQITLKGPSPLMQKLPDLVEATGDSDLRWKYTTAYLKSQRFSRVGGDAEDLITAGVEYFKRGDRFIDQALGFYEAAGTYYLMSMNIPSAVKFRGLAAPLAEQTDNMELKLQSLSGKRSIAFALGNHREIIKLAREAQKIGTLAGLPGDCHWVISEASANGYIGNLKRGLELCEQVHERLAILGMEGSDQGLHLLDVEAQIHWLKSEYTEARRAHETIVSMTSPHDSANFHANSLLTLAQLGIACGRPETDIVGHLNAAVAVYSTYGIGGATLTELNAELQLYKGEKMQARALFEQCLLQSRGSEQEIANLCVSRLADPKHKMYDHGDIFNWAMVYLALAGILKDRVYMFHALRCLGDVYTLSDDDETALALFQSALQGATEMDIHRLRGESMVGIGDIMLRRGEPGEAQAMWKAAHPLFVRSSQIAEAAEVDVRLNTLART</sequence>
<dbReference type="Gene3D" id="3.40.50.300">
    <property type="entry name" value="P-loop containing nucleotide triphosphate hydrolases"/>
    <property type="match status" value="1"/>
</dbReference>
<reference evidence="2" key="1">
    <citation type="submission" date="2023-03" db="EMBL/GenBank/DDBJ databases">
        <title>Massive genome expansion in bonnet fungi (Mycena s.s.) driven by repeated elements and novel gene families across ecological guilds.</title>
        <authorList>
            <consortium name="Lawrence Berkeley National Laboratory"/>
            <person name="Harder C.B."/>
            <person name="Miyauchi S."/>
            <person name="Viragh M."/>
            <person name="Kuo A."/>
            <person name="Thoen E."/>
            <person name="Andreopoulos B."/>
            <person name="Lu D."/>
            <person name="Skrede I."/>
            <person name="Drula E."/>
            <person name="Henrissat B."/>
            <person name="Morin E."/>
            <person name="Kohler A."/>
            <person name="Barry K."/>
            <person name="LaButti K."/>
            <person name="Morin E."/>
            <person name="Salamov A."/>
            <person name="Lipzen A."/>
            <person name="Mereny Z."/>
            <person name="Hegedus B."/>
            <person name="Baldrian P."/>
            <person name="Stursova M."/>
            <person name="Weitz H."/>
            <person name="Taylor A."/>
            <person name="Grigoriev I.V."/>
            <person name="Nagy L.G."/>
            <person name="Martin F."/>
            <person name="Kauserud H."/>
        </authorList>
    </citation>
    <scope>NUCLEOTIDE SEQUENCE</scope>
    <source>
        <strain evidence="2">CBHHK188m</strain>
    </source>
</reference>
<dbReference type="InterPro" id="IPR027417">
    <property type="entry name" value="P-loop_NTPase"/>
</dbReference>
<dbReference type="AlphaFoldDB" id="A0AAD7I1S8"/>
<keyword evidence="3" id="KW-1185">Reference proteome</keyword>
<gene>
    <name evidence="2" type="ORF">DFH07DRAFT_990938</name>
</gene>
<dbReference type="InterPro" id="IPR059179">
    <property type="entry name" value="MLKL-like_MCAfunc"/>
</dbReference>
<protein>
    <recommendedName>
        <fullName evidence="1">Novel STAND NTPase 1 domain-containing protein</fullName>
    </recommendedName>
</protein>
<feature type="domain" description="Novel STAND NTPase 1" evidence="1">
    <location>
        <begin position="204"/>
        <end position="342"/>
    </location>
</feature>
<accession>A0AAD7I1S8</accession>
<dbReference type="GO" id="GO:0007166">
    <property type="term" value="P:cell surface receptor signaling pathway"/>
    <property type="evidence" value="ECO:0007669"/>
    <property type="project" value="InterPro"/>
</dbReference>
<dbReference type="Gene3D" id="1.20.930.20">
    <property type="entry name" value="Adaptor protein Cbl, N-terminal domain"/>
    <property type="match status" value="1"/>
</dbReference>
<name>A0AAD7I1S8_9AGAR</name>
<evidence type="ECO:0000313" key="2">
    <source>
        <dbReference type="EMBL" id="KAJ7732221.1"/>
    </source>
</evidence>